<sequence>MAQDSLVQYAYALDEKGALAHISVAKRTALYICPGCKKPLTPVLGEVNAQHFRHADHSCAFESYLHKCAKIAFYHCYIEAISSGTPIKLVLERKITCGDKRLKIFSDQKHRCQKAVPAIYDLTKIFNRAELEKRDRVTGLTPDVMLSDNSSERLCYVEMCVSHPCTPEKIESGIPILEFKIDSVDDIQIILGGSYSMDDWYLRAYNFHPKPKVMSSCSDVVSMDCVEMSLWSLSDSGRLNERVIPLREVDLAENSQINVWPKSVAQSELRSKLGRFLSHVDPDENFPNCLMCKHSSGWEYGYLECQSKGKRIAYTEARTCASYEKEI</sequence>
<comment type="caution">
    <text evidence="1">The sequence shown here is derived from an EMBL/GenBank/DDBJ whole genome shotgun (WGS) entry which is preliminary data.</text>
</comment>
<protein>
    <recommendedName>
        <fullName evidence="3">Competence protein CoiA-like family protein</fullName>
    </recommendedName>
</protein>
<evidence type="ECO:0000313" key="2">
    <source>
        <dbReference type="Proteomes" id="UP001166291"/>
    </source>
</evidence>
<proteinExistence type="predicted"/>
<gene>
    <name evidence="1" type="ORF">KXJ70_07210</name>
</gene>
<organism evidence="1 2">
    <name type="scientific">Zhongshania aquimaris</name>
    <dbReference type="NCBI Taxonomy" id="2857107"/>
    <lineage>
        <taxon>Bacteria</taxon>
        <taxon>Pseudomonadati</taxon>
        <taxon>Pseudomonadota</taxon>
        <taxon>Gammaproteobacteria</taxon>
        <taxon>Cellvibrionales</taxon>
        <taxon>Spongiibacteraceae</taxon>
        <taxon>Zhongshania</taxon>
    </lineage>
</organism>
<accession>A0ABS6VS21</accession>
<dbReference type="EMBL" id="JAHWDQ010000001">
    <property type="protein sequence ID" value="MBW2940555.1"/>
    <property type="molecule type" value="Genomic_DNA"/>
</dbReference>
<keyword evidence="2" id="KW-1185">Reference proteome</keyword>
<evidence type="ECO:0000313" key="1">
    <source>
        <dbReference type="EMBL" id="MBW2940555.1"/>
    </source>
</evidence>
<evidence type="ECO:0008006" key="3">
    <source>
        <dbReference type="Google" id="ProtNLM"/>
    </source>
</evidence>
<name>A0ABS6VS21_9GAMM</name>
<dbReference type="Proteomes" id="UP001166291">
    <property type="component" value="Unassembled WGS sequence"/>
</dbReference>
<reference evidence="1" key="1">
    <citation type="submission" date="2021-07" db="EMBL/GenBank/DDBJ databases">
        <title>Zhongshania sp. CAU 1632 isolated from seawater.</title>
        <authorList>
            <person name="Kim W."/>
        </authorList>
    </citation>
    <scope>NUCLEOTIDE SEQUENCE</scope>
    <source>
        <strain evidence="1">CAU 1632</strain>
    </source>
</reference>